<evidence type="ECO:0000313" key="1">
    <source>
        <dbReference type="EMBL" id="RRQ22991.1"/>
    </source>
</evidence>
<dbReference type="InterPro" id="IPR052732">
    <property type="entry name" value="Cell-binding_unc_protein"/>
</dbReference>
<reference evidence="1 2" key="1">
    <citation type="journal article" date="2010" name="Int. J. Syst. Evol. Microbiol.">
        <title>Thiohalobacter thiocyanaticus gen. nov., sp. nov., a moderately halophilic, sulfur-oxidizing gammaproteobacterium from hypersaline lakes, that utilizes thiocyanate.</title>
        <authorList>
            <person name="Sorokin D.Y."/>
            <person name="Kovaleva O.L."/>
            <person name="Tourova T.P."/>
            <person name="Muyzer G."/>
        </authorList>
    </citation>
    <scope>NUCLEOTIDE SEQUENCE [LARGE SCALE GENOMIC DNA]</scope>
    <source>
        <strain evidence="1 2">Hrh1</strain>
    </source>
</reference>
<dbReference type="EMBL" id="QZMU01000001">
    <property type="protein sequence ID" value="RRQ22991.1"/>
    <property type="molecule type" value="Genomic_DNA"/>
</dbReference>
<evidence type="ECO:0008006" key="3">
    <source>
        <dbReference type="Google" id="ProtNLM"/>
    </source>
</evidence>
<dbReference type="InterPro" id="IPR011009">
    <property type="entry name" value="Kinase-like_dom_sf"/>
</dbReference>
<sequence>MDLDAKVAFLSQPRNYCHPVCPSGVEVIQTHMSWVFMTDREVYKLKKPVRFSFLDFSTLEARHRDSLEEVRLNRRLAPDVYLGVQALRQNRAGQLQLDVDGEPVEWLVRMRRLPAGRMLDHAIRAGTVEDDDVHRITRVLADFYRRAAPVPMRFADYRQRLRRDIEINRRELLTGDAHLPRARIEALTDAQFGFLDQAAELLEARCRERRIIEAHGDLRPEHVCLTPTPVFIDCLEFNRAFRLLDPADELAFLAMECEYAGAAFIGPLLFATYDDITGDTPPASLIAFHKSCRATLRARLAFAHLQDHGDSEHPRWIEKTRGYLDLAEQYSRCL</sequence>
<dbReference type="OrthoDB" id="9810277at2"/>
<organism evidence="1 2">
    <name type="scientific">Thiohalobacter thiocyanaticus</name>
    <dbReference type="NCBI Taxonomy" id="585455"/>
    <lineage>
        <taxon>Bacteria</taxon>
        <taxon>Pseudomonadati</taxon>
        <taxon>Pseudomonadota</taxon>
        <taxon>Gammaproteobacteria</taxon>
        <taxon>Thiohalobacterales</taxon>
        <taxon>Thiohalobacteraceae</taxon>
        <taxon>Thiohalobacter</taxon>
    </lineage>
</organism>
<comment type="caution">
    <text evidence="1">The sequence shown here is derived from an EMBL/GenBank/DDBJ whole genome shotgun (WGS) entry which is preliminary data.</text>
</comment>
<name>A0A426QMK5_9GAMM</name>
<dbReference type="AlphaFoldDB" id="A0A426QMK5"/>
<accession>A0A426QMK5</accession>
<proteinExistence type="predicted"/>
<evidence type="ECO:0000313" key="2">
    <source>
        <dbReference type="Proteomes" id="UP000287798"/>
    </source>
</evidence>
<dbReference type="Proteomes" id="UP000287798">
    <property type="component" value="Unassembled WGS sequence"/>
</dbReference>
<keyword evidence="2" id="KW-1185">Reference proteome</keyword>
<protein>
    <recommendedName>
        <fullName evidence="3">Aminoglycoside phosphotransferase domain-containing protein</fullName>
    </recommendedName>
</protein>
<dbReference type="PANTHER" id="PTHR43883:SF1">
    <property type="entry name" value="GLUCONOKINASE"/>
    <property type="match status" value="1"/>
</dbReference>
<gene>
    <name evidence="1" type="ORF">D6C00_02780</name>
</gene>
<dbReference type="SUPFAM" id="SSF56112">
    <property type="entry name" value="Protein kinase-like (PK-like)"/>
    <property type="match status" value="1"/>
</dbReference>
<dbReference type="PANTHER" id="PTHR43883">
    <property type="entry name" value="SLR0207 PROTEIN"/>
    <property type="match status" value="1"/>
</dbReference>